<sequence length="177" mass="20877">MVNLFFESATKKLVDNYDYDKRDRRTKENLKCAFKTARKTFDKRLRQEERIFTAERKHRIQTLNTSNPKEFWREIKKLGPGRTKTVIDSVILEDGGYSNDPNVILSRWKEEYSKLFSGNNEEINDEFIKQLKTINEQWEEELCAAELCAANIQHISDMNEPISLEETKTALRHATNE</sequence>
<comment type="caution">
    <text evidence="1">The sequence shown here is derived from an EMBL/GenBank/DDBJ whole genome shotgun (WGS) entry which is preliminary data.</text>
</comment>
<dbReference type="AlphaFoldDB" id="A0A8B6E6G1"/>
<name>A0A8B6E6G1_MYTGA</name>
<evidence type="ECO:0000313" key="2">
    <source>
        <dbReference type="Proteomes" id="UP000596742"/>
    </source>
</evidence>
<protein>
    <submittedName>
        <fullName evidence="1">Uncharacterized protein</fullName>
    </submittedName>
</protein>
<gene>
    <name evidence="1" type="ORF">MGAL_10B031517</name>
</gene>
<keyword evidence="2" id="KW-1185">Reference proteome</keyword>
<accession>A0A8B6E6G1</accession>
<dbReference type="Proteomes" id="UP000596742">
    <property type="component" value="Unassembled WGS sequence"/>
</dbReference>
<reference evidence="1" key="1">
    <citation type="submission" date="2018-11" db="EMBL/GenBank/DDBJ databases">
        <authorList>
            <person name="Alioto T."/>
            <person name="Alioto T."/>
        </authorList>
    </citation>
    <scope>NUCLEOTIDE SEQUENCE</scope>
</reference>
<evidence type="ECO:0000313" key="1">
    <source>
        <dbReference type="EMBL" id="VDI29771.1"/>
    </source>
</evidence>
<dbReference type="OrthoDB" id="10455833at2759"/>
<organism evidence="1 2">
    <name type="scientific">Mytilus galloprovincialis</name>
    <name type="common">Mediterranean mussel</name>
    <dbReference type="NCBI Taxonomy" id="29158"/>
    <lineage>
        <taxon>Eukaryota</taxon>
        <taxon>Metazoa</taxon>
        <taxon>Spiralia</taxon>
        <taxon>Lophotrochozoa</taxon>
        <taxon>Mollusca</taxon>
        <taxon>Bivalvia</taxon>
        <taxon>Autobranchia</taxon>
        <taxon>Pteriomorphia</taxon>
        <taxon>Mytilida</taxon>
        <taxon>Mytiloidea</taxon>
        <taxon>Mytilidae</taxon>
        <taxon>Mytilinae</taxon>
        <taxon>Mytilus</taxon>
    </lineage>
</organism>
<proteinExistence type="predicted"/>
<dbReference type="EMBL" id="UYJE01004622">
    <property type="protein sequence ID" value="VDI29771.1"/>
    <property type="molecule type" value="Genomic_DNA"/>
</dbReference>